<dbReference type="RefSeq" id="WP_318352492.1">
    <property type="nucleotide sequence ID" value="NZ_JAWQEV010000001.1"/>
</dbReference>
<keyword evidence="5 11" id="KW-0418">Kinase</keyword>
<evidence type="ECO:0000256" key="9">
    <source>
        <dbReference type="SAM" id="MobiDB-lite"/>
    </source>
</evidence>
<keyword evidence="6" id="KW-0067">ATP-binding</keyword>
<comment type="caution">
    <text evidence="11">The sequence shown here is derived from an EMBL/GenBank/DDBJ whole genome shotgun (WGS) entry which is preliminary data.</text>
</comment>
<feature type="compositionally biased region" description="Acidic residues" evidence="9">
    <location>
        <begin position="11"/>
        <end position="22"/>
    </location>
</feature>
<comment type="similarity">
    <text evidence="2">Belongs to the diacylglycerol/lipid kinase family.</text>
</comment>
<dbReference type="SUPFAM" id="SSF111331">
    <property type="entry name" value="NAD kinase/diacylglycerol kinase-like"/>
    <property type="match status" value="1"/>
</dbReference>
<evidence type="ECO:0000313" key="11">
    <source>
        <dbReference type="EMBL" id="MDW4571981.1"/>
    </source>
</evidence>
<gene>
    <name evidence="11" type="ORF">R8Z58_04235</name>
</gene>
<feature type="compositionally biased region" description="Polar residues" evidence="9">
    <location>
        <begin position="1"/>
        <end position="10"/>
    </location>
</feature>
<dbReference type="InterPro" id="IPR016064">
    <property type="entry name" value="NAD/diacylglycerol_kinase_sf"/>
</dbReference>
<dbReference type="InterPro" id="IPR045540">
    <property type="entry name" value="YegS/DAGK_C"/>
</dbReference>
<keyword evidence="12" id="KW-1185">Reference proteome</keyword>
<dbReference type="Pfam" id="PF00781">
    <property type="entry name" value="DAGK_cat"/>
    <property type="match status" value="1"/>
</dbReference>
<evidence type="ECO:0000256" key="8">
    <source>
        <dbReference type="ARBA" id="ARBA00023264"/>
    </source>
</evidence>
<accession>A0ABU4GY32</accession>
<feature type="region of interest" description="Disordered" evidence="9">
    <location>
        <begin position="1"/>
        <end position="170"/>
    </location>
</feature>
<evidence type="ECO:0000256" key="7">
    <source>
        <dbReference type="ARBA" id="ARBA00023209"/>
    </source>
</evidence>
<keyword evidence="7" id="KW-0443">Lipid metabolism</keyword>
<proteinExistence type="inferred from homology"/>
<keyword evidence="7" id="KW-0444">Lipid biosynthesis</keyword>
<evidence type="ECO:0000256" key="6">
    <source>
        <dbReference type="ARBA" id="ARBA00022840"/>
    </source>
</evidence>
<dbReference type="PROSITE" id="PS50146">
    <property type="entry name" value="DAGK"/>
    <property type="match status" value="1"/>
</dbReference>
<feature type="domain" description="DAGKc" evidence="10">
    <location>
        <begin position="165"/>
        <end position="295"/>
    </location>
</feature>
<dbReference type="Proteomes" id="UP001283109">
    <property type="component" value="Unassembled WGS sequence"/>
</dbReference>
<feature type="compositionally biased region" description="Acidic residues" evidence="9">
    <location>
        <begin position="134"/>
        <end position="144"/>
    </location>
</feature>
<name>A0ABU4GY32_9MICO</name>
<sequence>MTAASGSGDETPTDDASPDDAPADGVPADAVRADDASAEDVATGEIPTDLGPHPADAIYADGPSTAELDVAAAEVEEEKADAAASAPPASPAPGAADARPAPAADDAGADAGGQDAPDPKQAAAPDDVIREPDDVASDTADDEHGEARRVGREGETEPMAGGAERPAPKAALVYNPTKVDGDALRQTVARLAKEAGWSEPLFYETTVDDLGDDVTREALEEGANAVLVAGGDGTVRAVSEAMSGSGVPLAIVPSGTGNLLARNLKLPLTDPDAMVRAAFDGDTMPMDVGWTEMRRPDGTLEEHAFVVMGGMGLDAAMIANTNPQLKKTVGWVAYVDGAARALPSAKPFRVVYELPGHRLHSSRVQSVLFANCGKLPAGLDLIPEASITDGALDIVIFQPKGPFGWLFVWRRVAWDNSFLRKFRAGRRVLSLRTKDSAVVYSRGAGIELATQEPQPVQLDGDEFGEALSVKTRVEAAALLVAVPKAHTTDGL</sequence>
<evidence type="ECO:0000256" key="3">
    <source>
        <dbReference type="ARBA" id="ARBA00022679"/>
    </source>
</evidence>
<keyword evidence="8" id="KW-1208">Phospholipid metabolism</keyword>
<evidence type="ECO:0000259" key="10">
    <source>
        <dbReference type="PROSITE" id="PS50146"/>
    </source>
</evidence>
<dbReference type="InterPro" id="IPR050187">
    <property type="entry name" value="Lipid_Phosphate_FormReg"/>
</dbReference>
<feature type="compositionally biased region" description="Basic and acidic residues" evidence="9">
    <location>
        <begin position="145"/>
        <end position="155"/>
    </location>
</feature>
<evidence type="ECO:0000256" key="5">
    <source>
        <dbReference type="ARBA" id="ARBA00022777"/>
    </source>
</evidence>
<dbReference type="SMART" id="SM00046">
    <property type="entry name" value="DAGKc"/>
    <property type="match status" value="1"/>
</dbReference>
<dbReference type="Gene3D" id="2.60.200.40">
    <property type="match status" value="1"/>
</dbReference>
<keyword evidence="4" id="KW-0547">Nucleotide-binding</keyword>
<protein>
    <submittedName>
        <fullName evidence="11">Diacylglycerol kinase family protein</fullName>
    </submittedName>
</protein>
<comment type="cofactor">
    <cofactor evidence="1">
        <name>Mg(2+)</name>
        <dbReference type="ChEBI" id="CHEBI:18420"/>
    </cofactor>
</comment>
<dbReference type="EMBL" id="JAWQEV010000001">
    <property type="protein sequence ID" value="MDW4571981.1"/>
    <property type="molecule type" value="Genomic_DNA"/>
</dbReference>
<reference evidence="11 12" key="1">
    <citation type="submission" date="2023-11" db="EMBL/GenBank/DDBJ databases">
        <title>Draft genome sequence of Microbacterium arthrosphaerae JCM 30492.</title>
        <authorList>
            <person name="Zhang G."/>
            <person name="Ding Y."/>
        </authorList>
    </citation>
    <scope>NUCLEOTIDE SEQUENCE [LARGE SCALE GENOMIC DNA]</scope>
    <source>
        <strain evidence="11 12">JCM 30492</strain>
    </source>
</reference>
<dbReference type="Gene3D" id="3.40.50.10330">
    <property type="entry name" value="Probable inorganic polyphosphate/atp-NAD kinase, domain 1"/>
    <property type="match status" value="1"/>
</dbReference>
<feature type="compositionally biased region" description="Low complexity" evidence="9">
    <location>
        <begin position="82"/>
        <end position="106"/>
    </location>
</feature>
<dbReference type="InterPro" id="IPR017438">
    <property type="entry name" value="ATP-NAD_kinase_N"/>
</dbReference>
<dbReference type="GO" id="GO:0016301">
    <property type="term" value="F:kinase activity"/>
    <property type="evidence" value="ECO:0007669"/>
    <property type="project" value="UniProtKB-KW"/>
</dbReference>
<organism evidence="11 12">
    <name type="scientific">Microbacterium arthrosphaerae</name>
    <dbReference type="NCBI Taxonomy" id="792652"/>
    <lineage>
        <taxon>Bacteria</taxon>
        <taxon>Bacillati</taxon>
        <taxon>Actinomycetota</taxon>
        <taxon>Actinomycetes</taxon>
        <taxon>Micrococcales</taxon>
        <taxon>Microbacteriaceae</taxon>
        <taxon>Microbacterium</taxon>
    </lineage>
</organism>
<dbReference type="PANTHER" id="PTHR12358">
    <property type="entry name" value="SPHINGOSINE KINASE"/>
    <property type="match status" value="1"/>
</dbReference>
<dbReference type="PANTHER" id="PTHR12358:SF54">
    <property type="entry name" value="SPHINGOSINE KINASE RELATED PROTEIN"/>
    <property type="match status" value="1"/>
</dbReference>
<feature type="compositionally biased region" description="Low complexity" evidence="9">
    <location>
        <begin position="112"/>
        <end position="126"/>
    </location>
</feature>
<dbReference type="Pfam" id="PF19279">
    <property type="entry name" value="YegS_C"/>
    <property type="match status" value="1"/>
</dbReference>
<dbReference type="InterPro" id="IPR001206">
    <property type="entry name" value="Diacylglycerol_kinase_cat_dom"/>
</dbReference>
<evidence type="ECO:0000256" key="2">
    <source>
        <dbReference type="ARBA" id="ARBA00005983"/>
    </source>
</evidence>
<evidence type="ECO:0000256" key="1">
    <source>
        <dbReference type="ARBA" id="ARBA00001946"/>
    </source>
</evidence>
<keyword evidence="7" id="KW-0594">Phospholipid biosynthesis</keyword>
<evidence type="ECO:0000313" key="12">
    <source>
        <dbReference type="Proteomes" id="UP001283109"/>
    </source>
</evidence>
<keyword evidence="3" id="KW-0808">Transferase</keyword>
<evidence type="ECO:0000256" key="4">
    <source>
        <dbReference type="ARBA" id="ARBA00022741"/>
    </source>
</evidence>